<protein>
    <submittedName>
        <fullName evidence="2">Uncharacterized protein</fullName>
    </submittedName>
</protein>
<dbReference type="AlphaFoldDB" id="A0AAF3J847"/>
<name>A0AAF3J847_9BILA</name>
<dbReference type="WBParaSite" id="MBELARI_LOCUS2485">
    <property type="protein sequence ID" value="MBELARI_LOCUS2485"/>
    <property type="gene ID" value="MBELARI_LOCUS2485"/>
</dbReference>
<dbReference type="Proteomes" id="UP000887575">
    <property type="component" value="Unassembled WGS sequence"/>
</dbReference>
<reference evidence="2" key="1">
    <citation type="submission" date="2024-02" db="UniProtKB">
        <authorList>
            <consortium name="WormBaseParasite"/>
        </authorList>
    </citation>
    <scope>IDENTIFICATION</scope>
</reference>
<evidence type="ECO:0000313" key="2">
    <source>
        <dbReference type="WBParaSite" id="MBELARI_LOCUS2485"/>
    </source>
</evidence>
<sequence length="91" mass="10664">MALFRSPNQMTGVRLLSATFFVLRQMDINPAHVLGVLVKRFGYVQDSQVLCHREEQKIVIILLNTVERDMFYEEANHEFEEGEYNPKSDLF</sequence>
<organism evidence="1 2">
    <name type="scientific">Mesorhabditis belari</name>
    <dbReference type="NCBI Taxonomy" id="2138241"/>
    <lineage>
        <taxon>Eukaryota</taxon>
        <taxon>Metazoa</taxon>
        <taxon>Ecdysozoa</taxon>
        <taxon>Nematoda</taxon>
        <taxon>Chromadorea</taxon>
        <taxon>Rhabditida</taxon>
        <taxon>Rhabditina</taxon>
        <taxon>Rhabditomorpha</taxon>
        <taxon>Rhabditoidea</taxon>
        <taxon>Rhabditidae</taxon>
        <taxon>Mesorhabditinae</taxon>
        <taxon>Mesorhabditis</taxon>
    </lineage>
</organism>
<evidence type="ECO:0000313" key="1">
    <source>
        <dbReference type="Proteomes" id="UP000887575"/>
    </source>
</evidence>
<accession>A0AAF3J847</accession>
<proteinExistence type="predicted"/>
<keyword evidence="1" id="KW-1185">Reference proteome</keyword>